<gene>
    <name evidence="2" type="ORF">RCL2_000170300</name>
</gene>
<evidence type="ECO:0000313" key="3">
    <source>
        <dbReference type="Proteomes" id="UP000615446"/>
    </source>
</evidence>
<dbReference type="OrthoDB" id="2447560at2759"/>
<protein>
    <recommendedName>
        <fullName evidence="4">RNase H type-1 domain-containing protein</fullName>
    </recommendedName>
</protein>
<dbReference type="InterPro" id="IPR036397">
    <property type="entry name" value="RNaseH_sf"/>
</dbReference>
<organism evidence="2 3">
    <name type="scientific">Rhizophagus clarus</name>
    <dbReference type="NCBI Taxonomy" id="94130"/>
    <lineage>
        <taxon>Eukaryota</taxon>
        <taxon>Fungi</taxon>
        <taxon>Fungi incertae sedis</taxon>
        <taxon>Mucoromycota</taxon>
        <taxon>Glomeromycotina</taxon>
        <taxon>Glomeromycetes</taxon>
        <taxon>Glomerales</taxon>
        <taxon>Glomeraceae</taxon>
        <taxon>Rhizophagus</taxon>
    </lineage>
</organism>
<dbReference type="EMBL" id="BLAL01000011">
    <property type="protein sequence ID" value="GES74206.1"/>
    <property type="molecule type" value="Genomic_DNA"/>
</dbReference>
<evidence type="ECO:0008006" key="4">
    <source>
        <dbReference type="Google" id="ProtNLM"/>
    </source>
</evidence>
<comment type="caution">
    <text evidence="2">The sequence shown here is derived from an EMBL/GenBank/DDBJ whole genome shotgun (WGS) entry which is preliminary data.</text>
</comment>
<proteinExistence type="predicted"/>
<feature type="compositionally biased region" description="Low complexity" evidence="1">
    <location>
        <begin position="72"/>
        <end position="86"/>
    </location>
</feature>
<name>A0A8H3KWE4_9GLOM</name>
<dbReference type="GO" id="GO:0003676">
    <property type="term" value="F:nucleic acid binding"/>
    <property type="evidence" value="ECO:0007669"/>
    <property type="project" value="InterPro"/>
</dbReference>
<dbReference type="AlphaFoldDB" id="A0A8H3KWE4"/>
<evidence type="ECO:0000256" key="1">
    <source>
        <dbReference type="SAM" id="MobiDB-lite"/>
    </source>
</evidence>
<accession>A0A8H3KWE4</accession>
<feature type="region of interest" description="Disordered" evidence="1">
    <location>
        <begin position="60"/>
        <end position="93"/>
    </location>
</feature>
<reference evidence="2" key="1">
    <citation type="submission" date="2019-10" db="EMBL/GenBank/DDBJ databases">
        <title>Conservation and host-specific expression of non-tandemly repeated heterogenous ribosome RNA gene in arbuscular mycorrhizal fungi.</title>
        <authorList>
            <person name="Maeda T."/>
            <person name="Kobayashi Y."/>
            <person name="Nakagawa T."/>
            <person name="Ezawa T."/>
            <person name="Yamaguchi K."/>
            <person name="Bino T."/>
            <person name="Nishimoto Y."/>
            <person name="Shigenobu S."/>
            <person name="Kawaguchi M."/>
        </authorList>
    </citation>
    <scope>NUCLEOTIDE SEQUENCE</scope>
    <source>
        <strain evidence="2">HR1</strain>
    </source>
</reference>
<dbReference type="Proteomes" id="UP000615446">
    <property type="component" value="Unassembled WGS sequence"/>
</dbReference>
<dbReference type="Gene3D" id="3.30.420.10">
    <property type="entry name" value="Ribonuclease H-like superfamily/Ribonuclease H"/>
    <property type="match status" value="1"/>
</dbReference>
<evidence type="ECO:0000313" key="2">
    <source>
        <dbReference type="EMBL" id="GES74206.1"/>
    </source>
</evidence>
<sequence length="93" mass="10121">MMICREKCLTLDLIKVKGHDGVIGNKMANSLAKDGINSDNKLLNILSGYHDAISLWNGKEDTTSLHKQKQHSTQPTPGNNTSPSPTHRSLPAS</sequence>